<accession>A0ABQ0U5T4</accession>
<dbReference type="PANTHER" id="PTHR35038">
    <property type="entry name" value="DISSIMILATORY SULFITE REDUCTASE SIRA"/>
    <property type="match status" value="1"/>
</dbReference>
<dbReference type="PROSITE" id="PS50005">
    <property type="entry name" value="TPR"/>
    <property type="match status" value="1"/>
</dbReference>
<keyword evidence="7" id="KW-1185">Reference proteome</keyword>
<dbReference type="Pfam" id="PF14559">
    <property type="entry name" value="TPR_19"/>
    <property type="match status" value="1"/>
</dbReference>
<dbReference type="PANTHER" id="PTHR35038:SF8">
    <property type="entry name" value="C-TYPE POLYHEME CYTOCHROME OMCC"/>
    <property type="match status" value="1"/>
</dbReference>
<evidence type="ECO:0000313" key="6">
    <source>
        <dbReference type="EMBL" id="GEK73827.1"/>
    </source>
</evidence>
<protein>
    <recommendedName>
        <fullName evidence="5">Cytochrome c-552/4 domain-containing protein</fullName>
    </recommendedName>
</protein>
<dbReference type="Pfam" id="PF13435">
    <property type="entry name" value="Cytochrome_C554"/>
    <property type="match status" value="1"/>
</dbReference>
<dbReference type="InterPro" id="IPR016024">
    <property type="entry name" value="ARM-type_fold"/>
</dbReference>
<dbReference type="InterPro" id="IPR011990">
    <property type="entry name" value="TPR-like_helical_dom_sf"/>
</dbReference>
<keyword evidence="1 4" id="KW-0732">Signal</keyword>
<evidence type="ECO:0000256" key="4">
    <source>
        <dbReference type="SAM" id="SignalP"/>
    </source>
</evidence>
<dbReference type="Pfam" id="PF13432">
    <property type="entry name" value="TPR_16"/>
    <property type="match status" value="1"/>
</dbReference>
<dbReference type="SMART" id="SM00028">
    <property type="entry name" value="TPR"/>
    <property type="match status" value="3"/>
</dbReference>
<evidence type="ECO:0000256" key="3">
    <source>
        <dbReference type="SAM" id="MobiDB-lite"/>
    </source>
</evidence>
<organism evidence="6 7">
    <name type="scientific">Halomonas halophila</name>
    <dbReference type="NCBI Taxonomy" id="29573"/>
    <lineage>
        <taxon>Bacteria</taxon>
        <taxon>Pseudomonadati</taxon>
        <taxon>Pseudomonadota</taxon>
        <taxon>Gammaproteobacteria</taxon>
        <taxon>Oceanospirillales</taxon>
        <taxon>Halomonadaceae</taxon>
        <taxon>Halomonas</taxon>
    </lineage>
</organism>
<dbReference type="InterPro" id="IPR051829">
    <property type="entry name" value="Multiheme_Cytochr_ET"/>
</dbReference>
<dbReference type="EMBL" id="BJUS01000029">
    <property type="protein sequence ID" value="GEK73827.1"/>
    <property type="molecule type" value="Genomic_DNA"/>
</dbReference>
<comment type="caution">
    <text evidence="6">The sequence shown here is derived from an EMBL/GenBank/DDBJ whole genome shotgun (WGS) entry which is preliminary data.</text>
</comment>
<dbReference type="InterPro" id="IPR011989">
    <property type="entry name" value="ARM-like"/>
</dbReference>
<dbReference type="SUPFAM" id="SSF48452">
    <property type="entry name" value="TPR-like"/>
    <property type="match status" value="1"/>
</dbReference>
<feature type="chain" id="PRO_5046650318" description="Cytochrome c-552/4 domain-containing protein" evidence="4">
    <location>
        <begin position="42"/>
        <end position="807"/>
    </location>
</feature>
<dbReference type="InterPro" id="IPR036280">
    <property type="entry name" value="Multihaem_cyt_sf"/>
</dbReference>
<dbReference type="Gene3D" id="1.25.10.10">
    <property type="entry name" value="Leucine-rich Repeat Variant"/>
    <property type="match status" value="1"/>
</dbReference>
<feature type="repeat" description="TPR" evidence="2">
    <location>
        <begin position="621"/>
        <end position="654"/>
    </location>
</feature>
<dbReference type="PROSITE" id="PS50077">
    <property type="entry name" value="HEAT_REPEAT"/>
    <property type="match status" value="1"/>
</dbReference>
<evidence type="ECO:0000259" key="5">
    <source>
        <dbReference type="Pfam" id="PF13435"/>
    </source>
</evidence>
<dbReference type="Proteomes" id="UP000321121">
    <property type="component" value="Unassembled WGS sequence"/>
</dbReference>
<feature type="compositionally biased region" description="Low complexity" evidence="3">
    <location>
        <begin position="251"/>
        <end position="269"/>
    </location>
</feature>
<feature type="region of interest" description="Disordered" evidence="3">
    <location>
        <begin position="390"/>
        <end position="415"/>
    </location>
</feature>
<gene>
    <name evidence="6" type="ORF">HHA04nite_23710</name>
</gene>
<feature type="signal peptide" evidence="4">
    <location>
        <begin position="1"/>
        <end position="41"/>
    </location>
</feature>
<dbReference type="Pfam" id="PF13646">
    <property type="entry name" value="HEAT_2"/>
    <property type="match status" value="1"/>
</dbReference>
<reference evidence="6 7" key="1">
    <citation type="submission" date="2019-07" db="EMBL/GenBank/DDBJ databases">
        <title>Whole genome shotgun sequence of Halomonas halophila NBRC 102604.</title>
        <authorList>
            <person name="Hosoyama A."/>
            <person name="Uohara A."/>
            <person name="Ohji S."/>
            <person name="Ichikawa N."/>
        </authorList>
    </citation>
    <scope>NUCLEOTIDE SEQUENCE [LARGE SCALE GENOMIC DNA]</scope>
    <source>
        <strain evidence="6 7">NBRC 102604</strain>
    </source>
</reference>
<dbReference type="InterPro" id="IPR021133">
    <property type="entry name" value="HEAT_type_2"/>
</dbReference>
<name>A0ABQ0U5T4_9GAMM</name>
<dbReference type="InterPro" id="IPR019734">
    <property type="entry name" value="TPR_rpt"/>
</dbReference>
<dbReference type="Gene3D" id="1.25.40.10">
    <property type="entry name" value="Tetratricopeptide repeat domain"/>
    <property type="match status" value="2"/>
</dbReference>
<dbReference type="SUPFAM" id="SSF48695">
    <property type="entry name" value="Multiheme cytochromes"/>
    <property type="match status" value="1"/>
</dbReference>
<dbReference type="SUPFAM" id="SSF48371">
    <property type="entry name" value="ARM repeat"/>
    <property type="match status" value="1"/>
</dbReference>
<evidence type="ECO:0000256" key="2">
    <source>
        <dbReference type="PROSITE-ProRule" id="PRU00339"/>
    </source>
</evidence>
<evidence type="ECO:0000256" key="1">
    <source>
        <dbReference type="ARBA" id="ARBA00022729"/>
    </source>
</evidence>
<feature type="domain" description="Cytochrome c-552/4" evidence="5">
    <location>
        <begin position="197"/>
        <end position="235"/>
    </location>
</feature>
<feature type="region of interest" description="Disordered" evidence="3">
    <location>
        <begin position="251"/>
        <end position="284"/>
    </location>
</feature>
<keyword evidence="2" id="KW-0802">TPR repeat</keyword>
<evidence type="ECO:0000313" key="7">
    <source>
        <dbReference type="Proteomes" id="UP000321121"/>
    </source>
</evidence>
<dbReference type="InterPro" id="IPR023155">
    <property type="entry name" value="Cyt_c-552/4"/>
</dbReference>
<dbReference type="Gene3D" id="1.10.1130.10">
    <property type="entry name" value="Flavocytochrome C3, Chain A"/>
    <property type="match status" value="2"/>
</dbReference>
<proteinExistence type="predicted"/>
<sequence>MNTQASSRTAVFVHRCLRPSAAAALLLTGLLTLLIAGAAQAASPRLASEGDGYAPEGSCAGCHQAEHDAWKDSDHGWAMRPATPDNVLGDFADARFTDSGQEGESQALFHRQGERFLVTLEGPGEPEATHEIAYTFGYQPLQQYLIAMPGGRLQSLTIAWDSRSAAEGGQRWFSLYPGQTFTPDDPLHWQGRYQNWNAMCADCHSTNLQKGYDPVEDVFDTTWHEQSVGCQSCHGPSQAHLDWAQDVPWAQDDASAAAPSAELSAASSDTPGTSNSAEDIGLGVDLDDMSGQEMVGQCARCHSRRTTLGAGPAHGEPLLDSALPSLLTEGLYHADGQIQGEVYVYGSFAQSRMYQAGVTCTDCHDPHTNRVRVEGNGLCTQCHNTAQSPRFPELEPGDYDSVEHHHHRPGSEGAQCVNCHMPETTYMVVDPRRDHAFRVPRPDLNEATDSPDACTRCHDGMSPHRAAGSIRDWFGDLASTEQGGTHYGEVFAAARQGRDDALRPLQRLAADDDTPDIVRATTIDALADMGPPALPTLEAALDDDSGRVRAAAAPAFASAPDALRMERLLPLLDDPLRAVRDEAVRALAGISPMELPEESRQAYRAAREDTERRLRANADLPGNRLSLAVLLERSGERDDAIDQYRAALAMDPYFLPARVNLVTLHSRGGDTAASRRLLEDGLALDDMPRTDRGHLAYLLALSLAETQQFDEALEWLSKAVEWRPGHVRTHYNRALILDRLGHKPQALAALEQGLRLAPDSPDLLYAAVYLNAAAGRIPQALSALERLRRQHPNDPRLQQLERQLRAR</sequence>